<reference evidence="1 2" key="1">
    <citation type="journal article" date="2017" name="Genome Announc.">
        <title>Draft Genome Sequence of Agrobacterium tumefaciens Biovar 1 Strain 186, Isolated from Walnut.</title>
        <authorList>
            <person name="Poret-Peterson A.T."/>
            <person name="Bhatnagar S."/>
            <person name="McClean A.E."/>
            <person name="Kluepfel D.A."/>
        </authorList>
    </citation>
    <scope>NUCLEOTIDE SEQUENCE [LARGE SCALE GENOMIC DNA]</scope>
    <source>
        <strain evidence="1 2">186</strain>
    </source>
</reference>
<evidence type="ECO:0000313" key="2">
    <source>
        <dbReference type="Proteomes" id="UP000222296"/>
    </source>
</evidence>
<gene>
    <name evidence="1" type="ORF">CG010_006905</name>
</gene>
<dbReference type="AlphaFoldDB" id="A0AAP9E3X5"/>
<name>A0AAP9E3X5_AGRTU</name>
<dbReference type="EMBL" id="CP042274">
    <property type="protein sequence ID" value="QDY93877.1"/>
    <property type="molecule type" value="Genomic_DNA"/>
</dbReference>
<accession>A0AAP9E3X5</accession>
<dbReference type="RefSeq" id="WP_099085347.1">
    <property type="nucleotide sequence ID" value="NZ_CP042274.1"/>
</dbReference>
<proteinExistence type="predicted"/>
<organism evidence="1 2">
    <name type="scientific">Agrobacterium tumefaciens</name>
    <dbReference type="NCBI Taxonomy" id="358"/>
    <lineage>
        <taxon>Bacteria</taxon>
        <taxon>Pseudomonadati</taxon>
        <taxon>Pseudomonadota</taxon>
        <taxon>Alphaproteobacteria</taxon>
        <taxon>Hyphomicrobiales</taxon>
        <taxon>Rhizobiaceae</taxon>
        <taxon>Rhizobium/Agrobacterium group</taxon>
        <taxon>Agrobacterium</taxon>
        <taxon>Agrobacterium tumefaciens complex</taxon>
    </lineage>
</organism>
<protein>
    <submittedName>
        <fullName evidence="1">Uncharacterized protein</fullName>
    </submittedName>
</protein>
<sequence>MAFYTDGVVPWNSLDDNTRAPLASELEGGYPCGEADQQLFNWTAGWSMGNIWNMILQGGITPDTDRLLDLARAIQTGKVSYAVAAGTANARTATISPAPTAYIDGMPVTLRIAATNSAAATLNLNGLGVIPITLPDGSALAGGEIPAIAKFIIYSNTAVLTNAKPSTITGVGGVQNVVSSPNTAIALNNVAVAVPWATAAGGSIYGTISGSVFTFTVPGLYAISARMQISVTGTPTGQFDTALAAVIKNNGTGGQVTVCQFADSKTLIAGTPANSWISGSGAIAAVAGDTLILTGLESISGGGTFTSGNISAASITINRTQ</sequence>
<dbReference type="Proteomes" id="UP000222296">
    <property type="component" value="Chromosome Circular"/>
</dbReference>
<evidence type="ECO:0000313" key="1">
    <source>
        <dbReference type="EMBL" id="QDY93877.1"/>
    </source>
</evidence>